<name>A0AAE0CDE2_9CHLO</name>
<organism evidence="2 5">
    <name type="scientific">Cymbomonas tetramitiformis</name>
    <dbReference type="NCBI Taxonomy" id="36881"/>
    <lineage>
        <taxon>Eukaryota</taxon>
        <taxon>Viridiplantae</taxon>
        <taxon>Chlorophyta</taxon>
        <taxon>Pyramimonadophyceae</taxon>
        <taxon>Pyramimonadales</taxon>
        <taxon>Pyramimonadaceae</taxon>
        <taxon>Cymbomonas</taxon>
    </lineage>
</organism>
<evidence type="ECO:0000313" key="2">
    <source>
        <dbReference type="EMBL" id="KAK3253052.1"/>
    </source>
</evidence>
<sequence length="102" mass="11079">MAAIPDKIKHTIADDTVKAIRTALNNPGLLDKATSLACISIDKAHKVMGVILERVKALYGWTESDTPPPEIKAEILSQICAWDISLDAATKYVATFFNTNHG</sequence>
<dbReference type="AlphaFoldDB" id="A0AAE0CDE2"/>
<proteinExistence type="predicted"/>
<dbReference type="Proteomes" id="UP001190700">
    <property type="component" value="Unassembled WGS sequence"/>
</dbReference>
<evidence type="ECO:0000313" key="4">
    <source>
        <dbReference type="EMBL" id="KAK3274145.1"/>
    </source>
</evidence>
<dbReference type="EMBL" id="LGRX02007908">
    <property type="protein sequence ID" value="KAK3274145.1"/>
    <property type="molecule type" value="Genomic_DNA"/>
</dbReference>
<evidence type="ECO:0000313" key="5">
    <source>
        <dbReference type="Proteomes" id="UP001190700"/>
    </source>
</evidence>
<keyword evidence="5" id="KW-1185">Reference proteome</keyword>
<gene>
    <name evidence="4" type="ORF">CYMTET_17660</name>
    <name evidence="3" type="ORF">CYMTET_20588</name>
    <name evidence="2" type="ORF">CYMTET_37681</name>
    <name evidence="1" type="ORF">CYMTET_51057</name>
</gene>
<comment type="caution">
    <text evidence="2">The sequence shown here is derived from an EMBL/GenBank/DDBJ whole genome shotgun (WGS) entry which is preliminary data.</text>
</comment>
<reference evidence="2 5" key="1">
    <citation type="journal article" date="2015" name="Genome Biol. Evol.">
        <title>Comparative Genomics of a Bacterivorous Green Alga Reveals Evolutionary Causalities and Consequences of Phago-Mixotrophic Mode of Nutrition.</title>
        <authorList>
            <person name="Burns J.A."/>
            <person name="Paasch A."/>
            <person name="Narechania A."/>
            <person name="Kim E."/>
        </authorList>
    </citation>
    <scope>NUCLEOTIDE SEQUENCE [LARGE SCALE GENOMIC DNA]</scope>
    <source>
        <strain evidence="2">PLY_AMNH</strain>
    </source>
</reference>
<dbReference type="EMBL" id="LGRX02034059">
    <property type="protein sequence ID" value="KAK3238979.1"/>
    <property type="molecule type" value="Genomic_DNA"/>
</dbReference>
<reference evidence="2" key="2">
    <citation type="submission" date="2023-06" db="EMBL/GenBank/DDBJ databases">
        <title>Long-read-based genome assembly of the green algal bacterivore Cymbomonas tetramitiformis.</title>
        <authorList>
            <person name="Gyaltshen Y."/>
            <person name="Rozenberg A."/>
            <person name="Paasch A."/>
            <person name="Burns J.A."/>
            <person name="Warring S."/>
            <person name="Larson R."/>
            <person name="Maurer-Alcala X."/>
            <person name="Dacks J."/>
            <person name="Kim E."/>
        </authorList>
    </citation>
    <scope>NUCLEOTIDE SEQUENCE</scope>
    <source>
        <strain evidence="2">PLY_AMNH</strain>
    </source>
</reference>
<evidence type="ECO:0000313" key="1">
    <source>
        <dbReference type="EMBL" id="KAK3238979.1"/>
    </source>
</evidence>
<evidence type="ECO:0000313" key="3">
    <source>
        <dbReference type="EMBL" id="KAK3271046.1"/>
    </source>
</evidence>
<dbReference type="EMBL" id="LGRX02010049">
    <property type="protein sequence ID" value="KAK3271046.1"/>
    <property type="molecule type" value="Genomic_DNA"/>
</dbReference>
<protein>
    <submittedName>
        <fullName evidence="2">Uncharacterized protein</fullName>
    </submittedName>
</protein>
<accession>A0AAE0CDE2</accession>
<dbReference type="EMBL" id="LGRX02025025">
    <property type="protein sequence ID" value="KAK3253052.1"/>
    <property type="molecule type" value="Genomic_DNA"/>
</dbReference>